<feature type="transmembrane region" description="Helical" evidence="1">
    <location>
        <begin position="152"/>
        <end position="177"/>
    </location>
</feature>
<dbReference type="InterPro" id="IPR006976">
    <property type="entry name" value="VanZ-like"/>
</dbReference>
<evidence type="ECO:0000313" key="4">
    <source>
        <dbReference type="Proteomes" id="UP001174208"/>
    </source>
</evidence>
<dbReference type="Pfam" id="PF04892">
    <property type="entry name" value="VanZ"/>
    <property type="match status" value="1"/>
</dbReference>
<dbReference type="PANTHER" id="PTHR36834">
    <property type="entry name" value="MEMBRANE PROTEIN-RELATED"/>
    <property type="match status" value="1"/>
</dbReference>
<reference evidence="3" key="1">
    <citation type="submission" date="2023-06" db="EMBL/GenBank/DDBJ databases">
        <title>MT1 and MT2 Draft Genomes of Novel Species.</title>
        <authorList>
            <person name="Venkateswaran K."/>
        </authorList>
    </citation>
    <scope>NUCLEOTIDE SEQUENCE</scope>
    <source>
        <strain evidence="3">F6_8S_P_1B</strain>
    </source>
</reference>
<organism evidence="3 4">
    <name type="scientific">Leifsonia williamsii</name>
    <dbReference type="NCBI Taxonomy" id="3035919"/>
    <lineage>
        <taxon>Bacteria</taxon>
        <taxon>Bacillati</taxon>
        <taxon>Actinomycetota</taxon>
        <taxon>Actinomycetes</taxon>
        <taxon>Micrococcales</taxon>
        <taxon>Microbacteriaceae</taxon>
        <taxon>Leifsonia</taxon>
    </lineage>
</organism>
<keyword evidence="1" id="KW-0812">Transmembrane</keyword>
<evidence type="ECO:0000259" key="2">
    <source>
        <dbReference type="Pfam" id="PF04892"/>
    </source>
</evidence>
<comment type="caution">
    <text evidence="3">The sequence shown here is derived from an EMBL/GenBank/DDBJ whole genome shotgun (WGS) entry which is preliminary data.</text>
</comment>
<keyword evidence="1" id="KW-1133">Transmembrane helix</keyword>
<feature type="transmembrane region" description="Helical" evidence="1">
    <location>
        <begin position="92"/>
        <end position="114"/>
    </location>
</feature>
<keyword evidence="1" id="KW-0472">Membrane</keyword>
<feature type="transmembrane region" description="Helical" evidence="1">
    <location>
        <begin position="20"/>
        <end position="43"/>
    </location>
</feature>
<name>A0ABT8K6Y4_9MICO</name>
<feature type="domain" description="VanZ-like" evidence="2">
    <location>
        <begin position="22"/>
        <end position="139"/>
    </location>
</feature>
<dbReference type="EMBL" id="JAROCF010000001">
    <property type="protein sequence ID" value="MDN4613194.1"/>
    <property type="molecule type" value="Genomic_DNA"/>
</dbReference>
<protein>
    <submittedName>
        <fullName evidence="3">VanZ family protein</fullName>
    </submittedName>
</protein>
<dbReference type="PANTHER" id="PTHR36834:SF1">
    <property type="entry name" value="INTEGRAL MEMBRANE PROTEIN"/>
    <property type="match status" value="1"/>
</dbReference>
<dbReference type="InterPro" id="IPR053150">
    <property type="entry name" value="Teicoplanin_resist-assoc"/>
</dbReference>
<dbReference type="Proteomes" id="UP001174208">
    <property type="component" value="Unassembled WGS sequence"/>
</dbReference>
<feature type="transmembrane region" description="Helical" evidence="1">
    <location>
        <begin position="63"/>
        <end position="85"/>
    </location>
</feature>
<evidence type="ECO:0000313" key="3">
    <source>
        <dbReference type="EMBL" id="MDN4613194.1"/>
    </source>
</evidence>
<gene>
    <name evidence="3" type="ORF">P5G50_01910</name>
</gene>
<evidence type="ECO:0000256" key="1">
    <source>
        <dbReference type="SAM" id="Phobius"/>
    </source>
</evidence>
<sequence>MSVTRSLPVVRESPRSLPVALFAVYLALLVWAVLWKLGVPYLGTGEQRAVKLVPFVAGDGYGVSTGFEMLANVALFVPFGVYAGLVAPRWSWLRVAGAAVLTSLALEATQYVLAVGSSDITDVILNTAGALAGLLLLAALRRALRERTGAVVVHWCAMATVAALLAAALAVISPFHYGAPGGPHPLREGVTGSAPTR</sequence>
<keyword evidence="4" id="KW-1185">Reference proteome</keyword>
<dbReference type="RefSeq" id="WP_301210003.1">
    <property type="nucleotide sequence ID" value="NZ_JAROCF010000001.1"/>
</dbReference>
<accession>A0ABT8K6Y4</accession>
<proteinExistence type="predicted"/>
<feature type="transmembrane region" description="Helical" evidence="1">
    <location>
        <begin position="120"/>
        <end position="140"/>
    </location>
</feature>